<dbReference type="PROSITE" id="PS50923">
    <property type="entry name" value="SUSHI"/>
    <property type="match status" value="1"/>
</dbReference>
<keyword evidence="22" id="KW-1185">Reference proteome</keyword>
<keyword evidence="6 17" id="KW-0768">Sushi</keyword>
<dbReference type="CDD" id="cd00054">
    <property type="entry name" value="EGF_CA"/>
    <property type="match status" value="2"/>
</dbReference>
<dbReference type="SMART" id="SM00179">
    <property type="entry name" value="EGF_CA"/>
    <property type="match status" value="1"/>
</dbReference>
<dbReference type="SMART" id="SM00181">
    <property type="entry name" value="EGF"/>
    <property type="match status" value="2"/>
</dbReference>
<evidence type="ECO:0000313" key="23">
    <source>
        <dbReference type="RefSeq" id="XP_055367742.1"/>
    </source>
</evidence>
<dbReference type="GeneID" id="129604602"/>
<feature type="disulfide bond" evidence="16">
    <location>
        <begin position="1095"/>
        <end position="1104"/>
    </location>
</feature>
<dbReference type="PANTHER" id="PTHR22804">
    <property type="entry name" value="AGGRECAN/VERSICAN PROTEOGLYCAN"/>
    <property type="match status" value="1"/>
</dbReference>
<keyword evidence="10 16" id="KW-1015">Disulfide bond</keyword>
<dbReference type="GO" id="GO:0002052">
    <property type="term" value="P:positive regulation of neuroblast proliferation"/>
    <property type="evidence" value="ECO:0007669"/>
    <property type="project" value="TreeGrafter"/>
</dbReference>
<dbReference type="CTD" id="116993"/>
<dbReference type="GO" id="GO:0042995">
    <property type="term" value="C:cell projection"/>
    <property type="evidence" value="ECO:0007669"/>
    <property type="project" value="UniProtKB-SubCell"/>
</dbReference>
<evidence type="ECO:0000256" key="17">
    <source>
        <dbReference type="PROSITE-ProRule" id="PRU00302"/>
    </source>
</evidence>
<dbReference type="RefSeq" id="XP_055367742.1">
    <property type="nucleotide sequence ID" value="XM_055511767.1"/>
</dbReference>
<feature type="compositionally biased region" description="Basic and acidic residues" evidence="18">
    <location>
        <begin position="601"/>
        <end position="614"/>
    </location>
</feature>
<evidence type="ECO:0000256" key="11">
    <source>
        <dbReference type="ARBA" id="ARBA00023180"/>
    </source>
</evidence>
<dbReference type="GO" id="GO:0005615">
    <property type="term" value="C:extracellular space"/>
    <property type="evidence" value="ECO:0007669"/>
    <property type="project" value="TreeGrafter"/>
</dbReference>
<dbReference type="Pfam" id="PF00008">
    <property type="entry name" value="EGF"/>
    <property type="match status" value="2"/>
</dbReference>
<evidence type="ECO:0000256" key="2">
    <source>
        <dbReference type="ARBA" id="ARBA00004498"/>
    </source>
</evidence>
<dbReference type="InterPro" id="IPR016187">
    <property type="entry name" value="CTDL_fold"/>
</dbReference>
<feature type="compositionally biased region" description="Low complexity" evidence="18">
    <location>
        <begin position="622"/>
        <end position="652"/>
    </location>
</feature>
<dbReference type="PROSITE" id="PS01187">
    <property type="entry name" value="EGF_CA"/>
    <property type="match status" value="1"/>
</dbReference>
<feature type="region of interest" description="Disordered" evidence="18">
    <location>
        <begin position="44"/>
        <end position="153"/>
    </location>
</feature>
<keyword evidence="5 16" id="KW-0245">EGF-like domain</keyword>
<feature type="region of interest" description="Disordered" evidence="18">
    <location>
        <begin position="806"/>
        <end position="830"/>
    </location>
</feature>
<dbReference type="InterPro" id="IPR050691">
    <property type="entry name" value="Hyaluronan_bind_Proteoglycan"/>
</dbReference>
<dbReference type="CDD" id="cd03588">
    <property type="entry name" value="CLECT_CSPGs"/>
    <property type="match status" value="1"/>
</dbReference>
<feature type="compositionally biased region" description="Polar residues" evidence="18">
    <location>
        <begin position="108"/>
        <end position="126"/>
    </location>
</feature>
<feature type="compositionally biased region" description="Low complexity" evidence="18">
    <location>
        <begin position="64"/>
        <end position="77"/>
    </location>
</feature>
<feature type="region of interest" description="Disordered" evidence="18">
    <location>
        <begin position="870"/>
        <end position="996"/>
    </location>
</feature>
<keyword evidence="7" id="KW-0732">Signal</keyword>
<dbReference type="KEGG" id="bspl:129604602"/>
<dbReference type="SUPFAM" id="SSF56436">
    <property type="entry name" value="C-type lectin-like"/>
    <property type="match status" value="1"/>
</dbReference>
<dbReference type="SMART" id="SM00032">
    <property type="entry name" value="CCP"/>
    <property type="match status" value="1"/>
</dbReference>
<feature type="region of interest" description="Disordered" evidence="18">
    <location>
        <begin position="449"/>
        <end position="710"/>
    </location>
</feature>
<dbReference type="PROSITE" id="PS00615">
    <property type="entry name" value="C_TYPE_LECTIN_1"/>
    <property type="match status" value="1"/>
</dbReference>
<feature type="compositionally biased region" description="Polar residues" evidence="18">
    <location>
        <begin position="960"/>
        <end position="972"/>
    </location>
</feature>
<dbReference type="Proteomes" id="UP000515150">
    <property type="component" value="Chromosome 9"/>
</dbReference>
<feature type="disulfide bond" evidence="16">
    <location>
        <begin position="1133"/>
        <end position="1142"/>
    </location>
</feature>
<evidence type="ECO:0000259" key="19">
    <source>
        <dbReference type="PROSITE" id="PS50026"/>
    </source>
</evidence>
<dbReference type="Gene3D" id="2.10.70.10">
    <property type="entry name" value="Complement Module, domain 1"/>
    <property type="match status" value="1"/>
</dbReference>
<evidence type="ECO:0000256" key="13">
    <source>
        <dbReference type="ARBA" id="ARBA00023290"/>
    </source>
</evidence>
<evidence type="ECO:0000256" key="5">
    <source>
        <dbReference type="ARBA" id="ARBA00022536"/>
    </source>
</evidence>
<evidence type="ECO:0000256" key="14">
    <source>
        <dbReference type="ARBA" id="ARBA00043896"/>
    </source>
</evidence>
<evidence type="ECO:0000256" key="3">
    <source>
        <dbReference type="ARBA" id="ARBA00022525"/>
    </source>
</evidence>
<feature type="domain" description="Sushi" evidence="21">
    <location>
        <begin position="1274"/>
        <end position="1334"/>
    </location>
</feature>
<comment type="function">
    <text evidence="14">May play a role in intercellular signaling and in connecting cells with the extracellular matrix. May take part in the regulation of cell motility, growth and differentiation. Binds hyaluronic acid.</text>
</comment>
<proteinExistence type="predicted"/>
<feature type="compositionally biased region" description="Low complexity" evidence="18">
    <location>
        <begin position="987"/>
        <end position="996"/>
    </location>
</feature>
<evidence type="ECO:0000256" key="1">
    <source>
        <dbReference type="ARBA" id="ARBA00004316"/>
    </source>
</evidence>
<dbReference type="SMART" id="SM00034">
    <property type="entry name" value="CLECT"/>
    <property type="match status" value="1"/>
</dbReference>
<keyword evidence="4" id="KW-0272">Extracellular matrix</keyword>
<evidence type="ECO:0000256" key="15">
    <source>
        <dbReference type="ARBA" id="ARBA00044266"/>
    </source>
</evidence>
<dbReference type="PROSITE" id="PS01186">
    <property type="entry name" value="EGF_2"/>
    <property type="match status" value="1"/>
</dbReference>
<dbReference type="Pfam" id="PF00059">
    <property type="entry name" value="Lectin_C"/>
    <property type="match status" value="1"/>
</dbReference>
<feature type="compositionally biased region" description="Low complexity" evidence="18">
    <location>
        <begin position="508"/>
        <end position="521"/>
    </location>
</feature>
<dbReference type="FunFam" id="3.10.100.10:FF:000003">
    <property type="entry name" value="Versican core protein"/>
    <property type="match status" value="1"/>
</dbReference>
<evidence type="ECO:0000256" key="18">
    <source>
        <dbReference type="SAM" id="MobiDB-lite"/>
    </source>
</evidence>
<keyword evidence="11" id="KW-0325">Glycoprotein</keyword>
<evidence type="ECO:0000256" key="16">
    <source>
        <dbReference type="PROSITE-ProRule" id="PRU00076"/>
    </source>
</evidence>
<feature type="disulfide bond" evidence="17">
    <location>
        <begin position="1276"/>
        <end position="1319"/>
    </location>
</feature>
<feature type="compositionally biased region" description="Polar residues" evidence="18">
    <location>
        <begin position="681"/>
        <end position="694"/>
    </location>
</feature>
<keyword evidence="12" id="KW-0966">Cell projection</keyword>
<gene>
    <name evidence="23" type="primary">vcana</name>
</gene>
<dbReference type="OrthoDB" id="441660at2759"/>
<evidence type="ECO:0000256" key="9">
    <source>
        <dbReference type="ARBA" id="ARBA00022837"/>
    </source>
</evidence>
<organism evidence="22 23">
    <name type="scientific">Betta splendens</name>
    <name type="common">Siamese fighting fish</name>
    <dbReference type="NCBI Taxonomy" id="158456"/>
    <lineage>
        <taxon>Eukaryota</taxon>
        <taxon>Metazoa</taxon>
        <taxon>Chordata</taxon>
        <taxon>Craniata</taxon>
        <taxon>Vertebrata</taxon>
        <taxon>Euteleostomi</taxon>
        <taxon>Actinopterygii</taxon>
        <taxon>Neopterygii</taxon>
        <taxon>Teleostei</taxon>
        <taxon>Neoteleostei</taxon>
        <taxon>Acanthomorphata</taxon>
        <taxon>Anabantaria</taxon>
        <taxon>Anabantiformes</taxon>
        <taxon>Anabantoidei</taxon>
        <taxon>Osphronemidae</taxon>
        <taxon>Betta</taxon>
    </lineage>
</organism>
<accession>A0A9W2Y1B8</accession>
<dbReference type="InterPro" id="IPR000742">
    <property type="entry name" value="EGF"/>
</dbReference>
<evidence type="ECO:0000256" key="6">
    <source>
        <dbReference type="ARBA" id="ARBA00022659"/>
    </source>
</evidence>
<dbReference type="CDD" id="cd00033">
    <property type="entry name" value="CCP"/>
    <property type="match status" value="1"/>
</dbReference>
<keyword evidence="13" id="KW-0373">Hyaluronic acid</keyword>
<dbReference type="Gene3D" id="2.10.25.10">
    <property type="entry name" value="Laminin"/>
    <property type="match status" value="2"/>
</dbReference>
<dbReference type="InterPro" id="IPR035976">
    <property type="entry name" value="Sushi/SCR/CCP_sf"/>
</dbReference>
<evidence type="ECO:0000313" key="22">
    <source>
        <dbReference type="Proteomes" id="UP000515150"/>
    </source>
</evidence>
<evidence type="ECO:0000256" key="7">
    <source>
        <dbReference type="ARBA" id="ARBA00022729"/>
    </source>
</evidence>
<dbReference type="InterPro" id="IPR000152">
    <property type="entry name" value="EGF-type_Asp/Asn_hydroxyl_site"/>
</dbReference>
<evidence type="ECO:0000256" key="10">
    <source>
        <dbReference type="ARBA" id="ARBA00023157"/>
    </source>
</evidence>
<dbReference type="GO" id="GO:0005540">
    <property type="term" value="F:hyaluronic acid binding"/>
    <property type="evidence" value="ECO:0007669"/>
    <property type="project" value="UniProtKB-KW"/>
</dbReference>
<comment type="subcellular location">
    <subcellularLocation>
        <location evidence="1">Cell projection</location>
    </subcellularLocation>
    <subcellularLocation>
        <location evidence="2">Secreted</location>
        <location evidence="2">Extracellular space</location>
        <location evidence="2">Extracellular matrix</location>
    </subcellularLocation>
</comment>
<dbReference type="SUPFAM" id="SSF57535">
    <property type="entry name" value="Complement control module/SCR domain"/>
    <property type="match status" value="1"/>
</dbReference>
<evidence type="ECO:0000259" key="21">
    <source>
        <dbReference type="PROSITE" id="PS50923"/>
    </source>
</evidence>
<comment type="caution">
    <text evidence="16">Lacks conserved residue(s) required for the propagation of feature annotation.</text>
</comment>
<dbReference type="PANTHER" id="PTHR22804:SF6">
    <property type="entry name" value="VERSICAN CORE PROTEIN"/>
    <property type="match status" value="1"/>
</dbReference>
<dbReference type="GO" id="GO:0010001">
    <property type="term" value="P:glial cell differentiation"/>
    <property type="evidence" value="ECO:0007669"/>
    <property type="project" value="TreeGrafter"/>
</dbReference>
<dbReference type="InterPro" id="IPR001881">
    <property type="entry name" value="EGF-like_Ca-bd_dom"/>
</dbReference>
<keyword evidence="8" id="KW-0677">Repeat</keyword>
<keyword evidence="9" id="KW-0106">Calcium</keyword>
<dbReference type="SUPFAM" id="SSF57196">
    <property type="entry name" value="EGF/Laminin"/>
    <property type="match status" value="1"/>
</dbReference>
<dbReference type="PROSITE" id="PS00010">
    <property type="entry name" value="ASX_HYDROXYL"/>
    <property type="match status" value="1"/>
</dbReference>
<dbReference type="PROSITE" id="PS50026">
    <property type="entry name" value="EGF_3"/>
    <property type="match status" value="2"/>
</dbReference>
<dbReference type="PROSITE" id="PS00022">
    <property type="entry name" value="EGF_1"/>
    <property type="match status" value="2"/>
</dbReference>
<evidence type="ECO:0000256" key="4">
    <source>
        <dbReference type="ARBA" id="ARBA00022530"/>
    </source>
</evidence>
<dbReference type="Gene3D" id="3.10.100.10">
    <property type="entry name" value="Mannose-Binding Protein A, subunit A"/>
    <property type="match status" value="1"/>
</dbReference>
<dbReference type="FunFam" id="2.10.25.10:FF:000006">
    <property type="entry name" value="Versican core protein-like isoform 1"/>
    <property type="match status" value="1"/>
</dbReference>
<evidence type="ECO:0000256" key="8">
    <source>
        <dbReference type="ARBA" id="ARBA00022737"/>
    </source>
</evidence>
<dbReference type="InterPro" id="IPR016186">
    <property type="entry name" value="C-type_lectin-like/link_sf"/>
</dbReference>
<feature type="compositionally biased region" description="Polar residues" evidence="18">
    <location>
        <begin position="461"/>
        <end position="485"/>
    </location>
</feature>
<dbReference type="Pfam" id="PF00084">
    <property type="entry name" value="Sushi"/>
    <property type="match status" value="1"/>
</dbReference>
<evidence type="ECO:0000256" key="12">
    <source>
        <dbReference type="ARBA" id="ARBA00023273"/>
    </source>
</evidence>
<dbReference type="GO" id="GO:0005509">
    <property type="term" value="F:calcium ion binding"/>
    <property type="evidence" value="ECO:0007669"/>
    <property type="project" value="InterPro"/>
</dbReference>
<dbReference type="FunFam" id="2.10.70.10:FF:000003">
    <property type="entry name" value="Versican core protein"/>
    <property type="match status" value="1"/>
</dbReference>
<dbReference type="GO" id="GO:0072534">
    <property type="term" value="C:perineuronal net"/>
    <property type="evidence" value="ECO:0007669"/>
    <property type="project" value="TreeGrafter"/>
</dbReference>
<sequence length="1386" mass="150141">MRALSPEGTKSIFAEETTVTASPYILQTSQPIAIPSVTSFTSIKTSPFTDLDMSGSSEDDMELSSEGSGTELEIETTVQSKSIVVTDETETSKNSISSKASSPAFSPQTSTQPTAKFTSSALTPHTKSTESHSSDQGSGAFTDDSGDDDISETEFFDGSTTLFGVTSSPVKFTDLATTKQTALVYSTVPVTEESPDHQKANQSTDPITQTTSIETVASVRPTSEQVASQEAKISPGTEIRITSKTTVSPVSSTSYTIVPPLTFGASIRDPTKLDFSTTRSSGDQEQDGFTSISTPIPSIFYHNITDQQVVIITHSSSQAKSDQTDQTPTMILHASKSSKSTSIMFTDYAKSEEKLLSAVTESMSKGSHTPEHISKDNIILDADSTSIRPSSSFYSTIHTEEAGAVTAITGTQKLVIKEETEGSGTDSLNLLTPTPEFTQEILASTLSKSTSKPLAVEDVSSMGTSSEETVTPFQATPANTVSTKSSTKENYELTSASTVHEETAFEKTSTATVSSLLSTETKPISPHTEHTDEISFSQEPRISEDRVITGKTDTASPETTPVTPSEESENVKSSDSTGFEALTPASLGDEVPSQAAGSKNVSRDGEISKDRDNEVQESSTLSSSVGKPAASSSTPIDETASLSPTASSLISSETPSVASDSNKTDQDTSQEKTSPEMMTVKSGQTTTSPSSVTNKIMEEDSELTSMSNVVSSSAPLQPDVLVQFVTTVTPVQHPTTSQESFEQVKSEITLTHRPDSDLSPQDVLLTTTHLVFESHQTSQITHSTPLAEILSSSARDGIVEPAVEFGKNEPSADTDAMTTRLPKDSVNGNEDYPMLGQNNFDLESIPKLTENTQRDVTLSVTTASFRSQTFESQPIESINRREGISDSNKPAVPASAITVMPSGSDVTSAASSSSPGTGNGSESSSSSEESITTVRKMDGTKTENSTENNPVQKVFKEDTTQASKVASSSVNITGKGKAANKTEQGATSHTTVPTSTPTEFTAVLPAQSQSQSLLAASVATTSKSLSEEENRLNNDISVSPIKEKETTTLPDIGLDLGHSIIGESVEIPGIHSCTVDMCQNGGTCVKVGSVSACRCAPGYSGDRCETDVDECQSNPCRNGGTCVDGLASFTCVCLPSYSGLYCEEDTETCDYGWHKFQGHCYKYFHHRRNWDTAERECRIQGAHLTSILSHEEQQFVNRLGQDYQWIGLNDKMFDSDFRWTDGTPMQYENWRPNQPDSFFTSGEDCVVMIWHEDGQWNDVPCNYHLTFTCKKGTVACSQPPLVENAQTFGKKRERYEINSLVRYQCQRGFIQRHVPTIRCRGDGRWDIPKITCMNPSSYQRSFMRRHQHNHHYSINNFRTWPDGTLRFHNQLYRTRRDPTEQKQMRQ</sequence>
<feature type="compositionally biased region" description="Low complexity" evidence="18">
    <location>
        <begin position="902"/>
        <end position="933"/>
    </location>
</feature>
<feature type="compositionally biased region" description="Polar residues" evidence="18">
    <location>
        <begin position="942"/>
        <end position="951"/>
    </location>
</feature>
<dbReference type="InterPro" id="IPR033987">
    <property type="entry name" value="CSPG_CTLD"/>
</dbReference>
<dbReference type="InterPro" id="IPR018378">
    <property type="entry name" value="C-type_lectin_CS"/>
</dbReference>
<feature type="domain" description="C-type lectin" evidence="20">
    <location>
        <begin position="1156"/>
        <end position="1270"/>
    </location>
</feature>
<protein>
    <recommendedName>
        <fullName evidence="15">PG-M</fullName>
    </recommendedName>
</protein>
<reference evidence="23" key="1">
    <citation type="submission" date="2025-08" db="UniProtKB">
        <authorList>
            <consortium name="RefSeq"/>
        </authorList>
    </citation>
    <scope>IDENTIFICATION</scope>
</reference>
<dbReference type="GO" id="GO:0001501">
    <property type="term" value="P:skeletal system development"/>
    <property type="evidence" value="ECO:0007669"/>
    <property type="project" value="TreeGrafter"/>
</dbReference>
<dbReference type="PROSITE" id="PS50041">
    <property type="entry name" value="C_TYPE_LECTIN_2"/>
    <property type="match status" value="1"/>
</dbReference>
<name>A0A9W2Y1B8_BETSP</name>
<feature type="compositionally biased region" description="Low complexity" evidence="18">
    <location>
        <begin position="92"/>
        <end position="107"/>
    </location>
</feature>
<keyword evidence="3" id="KW-0964">Secreted</keyword>
<dbReference type="InterPro" id="IPR018097">
    <property type="entry name" value="EGF_Ca-bd_CS"/>
</dbReference>
<dbReference type="InterPro" id="IPR001304">
    <property type="entry name" value="C-type_lectin-like"/>
</dbReference>
<feature type="compositionally biased region" description="Low complexity" evidence="18">
    <location>
        <begin position="556"/>
        <end position="565"/>
    </location>
</feature>
<feature type="disulfide bond" evidence="17">
    <location>
        <begin position="1305"/>
        <end position="1332"/>
    </location>
</feature>
<dbReference type="GO" id="GO:0007417">
    <property type="term" value="P:central nervous system development"/>
    <property type="evidence" value="ECO:0007669"/>
    <property type="project" value="TreeGrafter"/>
</dbReference>
<dbReference type="InterPro" id="IPR000436">
    <property type="entry name" value="Sushi_SCR_CCP_dom"/>
</dbReference>
<dbReference type="GO" id="GO:0045202">
    <property type="term" value="C:synapse"/>
    <property type="evidence" value="ECO:0007669"/>
    <property type="project" value="TreeGrafter"/>
</dbReference>
<feature type="compositionally biased region" description="Basic and acidic residues" evidence="18">
    <location>
        <begin position="662"/>
        <end position="674"/>
    </location>
</feature>
<feature type="compositionally biased region" description="Acidic residues" evidence="18">
    <location>
        <begin position="144"/>
        <end position="153"/>
    </location>
</feature>
<feature type="domain" description="EGF-like" evidence="19">
    <location>
        <begin position="1107"/>
        <end position="1143"/>
    </location>
</feature>
<feature type="domain" description="EGF-like" evidence="19">
    <location>
        <begin position="1069"/>
        <end position="1105"/>
    </location>
</feature>
<evidence type="ECO:0000259" key="20">
    <source>
        <dbReference type="PROSITE" id="PS50041"/>
    </source>
</evidence>